<feature type="region of interest" description="Disordered" evidence="1">
    <location>
        <begin position="326"/>
        <end position="346"/>
    </location>
</feature>
<name>A0A699GJN5_TANCI</name>
<sequence length="379" mass="42298">MESIKKSIKEKSQHKREYDTRVNERQMQSKEGKVDSSKAFDASLVITECSGTKSDKHDTSSMSGNDADTEDANIRPLNDQAPLAEVQLTAQHNVLANEQNHSMQSEPIYDTHLLEKVDRNTTPDSTNMCHRGGEIDQNAKKLNSHIKVQSPKTRNNIKPVEKIYNVIKPKRWISKGYMISLNKSSTVHKKPNTPRSCLRWKPTDRIFKTAGLRWIPTGKMFTDSTTMLDNVPPDGSNKDITNPYECEQTFNVSTGPGLQSMTHATSNSGLVSNLILQQPCNTPPGDDWDGLFQAMFDEYSNRSTIAVSLVSVANAPRAVDLADSPVSMSIDQDAPSTSIPSTQDQEHSLIISQGFEESPKTSYFHDDLLHESLHEDSTY</sequence>
<organism evidence="2">
    <name type="scientific">Tanacetum cinerariifolium</name>
    <name type="common">Dalmatian daisy</name>
    <name type="synonym">Chrysanthemum cinerariifolium</name>
    <dbReference type="NCBI Taxonomy" id="118510"/>
    <lineage>
        <taxon>Eukaryota</taxon>
        <taxon>Viridiplantae</taxon>
        <taxon>Streptophyta</taxon>
        <taxon>Embryophyta</taxon>
        <taxon>Tracheophyta</taxon>
        <taxon>Spermatophyta</taxon>
        <taxon>Magnoliopsida</taxon>
        <taxon>eudicotyledons</taxon>
        <taxon>Gunneridae</taxon>
        <taxon>Pentapetalae</taxon>
        <taxon>asterids</taxon>
        <taxon>campanulids</taxon>
        <taxon>Asterales</taxon>
        <taxon>Asteraceae</taxon>
        <taxon>Asteroideae</taxon>
        <taxon>Anthemideae</taxon>
        <taxon>Anthemidinae</taxon>
        <taxon>Tanacetum</taxon>
    </lineage>
</organism>
<feature type="region of interest" description="Disordered" evidence="1">
    <location>
        <begin position="1"/>
        <end position="73"/>
    </location>
</feature>
<reference evidence="2" key="1">
    <citation type="journal article" date="2019" name="Sci. Rep.">
        <title>Draft genome of Tanacetum cinerariifolium, the natural source of mosquito coil.</title>
        <authorList>
            <person name="Yamashiro T."/>
            <person name="Shiraishi A."/>
            <person name="Satake H."/>
            <person name="Nakayama K."/>
        </authorList>
    </citation>
    <scope>NUCLEOTIDE SEQUENCE</scope>
</reference>
<evidence type="ECO:0000313" key="2">
    <source>
        <dbReference type="EMBL" id="GEU29944.1"/>
    </source>
</evidence>
<proteinExistence type="predicted"/>
<protein>
    <submittedName>
        <fullName evidence="2">Uncharacterized protein</fullName>
    </submittedName>
</protein>
<feature type="compositionally biased region" description="Polar residues" evidence="1">
    <location>
        <begin position="326"/>
        <end position="343"/>
    </location>
</feature>
<dbReference type="AlphaFoldDB" id="A0A699GJN5"/>
<accession>A0A699GJN5</accession>
<evidence type="ECO:0000256" key="1">
    <source>
        <dbReference type="SAM" id="MobiDB-lite"/>
    </source>
</evidence>
<comment type="caution">
    <text evidence="2">The sequence shown here is derived from an EMBL/GenBank/DDBJ whole genome shotgun (WGS) entry which is preliminary data.</text>
</comment>
<dbReference type="EMBL" id="BKCJ010000114">
    <property type="protein sequence ID" value="GEU29944.1"/>
    <property type="molecule type" value="Genomic_DNA"/>
</dbReference>
<gene>
    <name evidence="2" type="ORF">Tci_001922</name>
</gene>
<feature type="compositionally biased region" description="Basic and acidic residues" evidence="1">
    <location>
        <begin position="1"/>
        <end position="38"/>
    </location>
</feature>